<evidence type="ECO:0000313" key="3">
    <source>
        <dbReference type="Proteomes" id="UP000481861"/>
    </source>
</evidence>
<dbReference type="Pfam" id="PF03357">
    <property type="entry name" value="Snf7"/>
    <property type="match status" value="1"/>
</dbReference>
<feature type="region of interest" description="Disordered" evidence="1">
    <location>
        <begin position="442"/>
        <end position="536"/>
    </location>
</feature>
<feature type="compositionally biased region" description="Basic and acidic residues" evidence="1">
    <location>
        <begin position="442"/>
        <end position="453"/>
    </location>
</feature>
<dbReference type="Gene3D" id="6.10.140.1230">
    <property type="match status" value="1"/>
</dbReference>
<evidence type="ECO:0000256" key="1">
    <source>
        <dbReference type="SAM" id="MobiDB-lite"/>
    </source>
</evidence>
<dbReference type="Pfam" id="PF25880">
    <property type="entry name" value="WHD_CHMP7_1st"/>
    <property type="match status" value="1"/>
</dbReference>
<protein>
    <submittedName>
        <fullName evidence="2">Snf7-domain-containing protein</fullName>
    </submittedName>
</protein>
<dbReference type="GO" id="GO:0032511">
    <property type="term" value="P:late endosome to vacuole transport via multivesicular body sorting pathway"/>
    <property type="evidence" value="ECO:0007669"/>
    <property type="project" value="TreeGrafter"/>
</dbReference>
<proteinExistence type="predicted"/>
<dbReference type="PANTHER" id="PTHR22761:SF18">
    <property type="entry name" value="SORTING PROTEIN SNF7 FAMILY PROTEIN, PUTATIVE (AFU_ORTHOLOGUE AFUA_2G16692)-RELATED"/>
    <property type="match status" value="1"/>
</dbReference>
<dbReference type="GO" id="GO:0009898">
    <property type="term" value="C:cytoplasmic side of plasma membrane"/>
    <property type="evidence" value="ECO:0007669"/>
    <property type="project" value="TreeGrafter"/>
</dbReference>
<comment type="caution">
    <text evidence="2">The sequence shown here is derived from an EMBL/GenBank/DDBJ whole genome shotgun (WGS) entry which is preliminary data.</text>
</comment>
<dbReference type="EMBL" id="JAADJZ010000028">
    <property type="protein sequence ID" value="KAF2866256.1"/>
    <property type="molecule type" value="Genomic_DNA"/>
</dbReference>
<reference evidence="2 3" key="1">
    <citation type="submission" date="2020-01" db="EMBL/GenBank/DDBJ databases">
        <authorList>
            <consortium name="DOE Joint Genome Institute"/>
            <person name="Haridas S."/>
            <person name="Albert R."/>
            <person name="Binder M."/>
            <person name="Bloem J."/>
            <person name="Labutti K."/>
            <person name="Salamov A."/>
            <person name="Andreopoulos B."/>
            <person name="Baker S.E."/>
            <person name="Barry K."/>
            <person name="Bills G."/>
            <person name="Bluhm B.H."/>
            <person name="Cannon C."/>
            <person name="Castanera R."/>
            <person name="Culley D.E."/>
            <person name="Daum C."/>
            <person name="Ezra D."/>
            <person name="Gonzalez J.B."/>
            <person name="Henrissat B."/>
            <person name="Kuo A."/>
            <person name="Liang C."/>
            <person name="Lipzen A."/>
            <person name="Lutzoni F."/>
            <person name="Magnuson J."/>
            <person name="Mondo S."/>
            <person name="Nolan M."/>
            <person name="Ohm R."/>
            <person name="Pangilinan J."/>
            <person name="Park H.-J.H."/>
            <person name="Ramirez L."/>
            <person name="Alfaro M."/>
            <person name="Sun H."/>
            <person name="Tritt A."/>
            <person name="Yoshinaga Y."/>
            <person name="Zwiers L.-H.L."/>
            <person name="Turgeon B.G."/>
            <person name="Goodwin S.B."/>
            <person name="Spatafora J.W."/>
            <person name="Crous P.W."/>
            <person name="Grigoriev I.V."/>
        </authorList>
    </citation>
    <scope>NUCLEOTIDE SEQUENCE [LARGE SCALE GENOMIC DNA]</scope>
    <source>
        <strain evidence="2 3">CBS 611.86</strain>
    </source>
</reference>
<dbReference type="GO" id="GO:0005771">
    <property type="term" value="C:multivesicular body"/>
    <property type="evidence" value="ECO:0007669"/>
    <property type="project" value="TreeGrafter"/>
</dbReference>
<keyword evidence="3" id="KW-1185">Reference proteome</keyword>
<dbReference type="Proteomes" id="UP000481861">
    <property type="component" value="Unassembled WGS sequence"/>
</dbReference>
<name>A0A7C8M1X7_9PLEO</name>
<organism evidence="2 3">
    <name type="scientific">Massariosphaeria phaeospora</name>
    <dbReference type="NCBI Taxonomy" id="100035"/>
    <lineage>
        <taxon>Eukaryota</taxon>
        <taxon>Fungi</taxon>
        <taxon>Dikarya</taxon>
        <taxon>Ascomycota</taxon>
        <taxon>Pezizomycotina</taxon>
        <taxon>Dothideomycetes</taxon>
        <taxon>Pleosporomycetidae</taxon>
        <taxon>Pleosporales</taxon>
        <taxon>Pleosporales incertae sedis</taxon>
        <taxon>Massariosphaeria</taxon>
    </lineage>
</organism>
<dbReference type="OrthoDB" id="10250120at2759"/>
<feature type="compositionally biased region" description="Basic and acidic residues" evidence="1">
    <location>
        <begin position="526"/>
        <end position="536"/>
    </location>
</feature>
<gene>
    <name evidence="2" type="ORF">BDV95DRAFT_529597</name>
</gene>
<dbReference type="GO" id="GO:0006900">
    <property type="term" value="P:vesicle budding from membrane"/>
    <property type="evidence" value="ECO:0007669"/>
    <property type="project" value="TreeGrafter"/>
</dbReference>
<dbReference type="InterPro" id="IPR005024">
    <property type="entry name" value="Snf7_fam"/>
</dbReference>
<dbReference type="PANTHER" id="PTHR22761">
    <property type="entry name" value="CHARGED MULTIVESICULAR BODY PROTEIN"/>
    <property type="match status" value="1"/>
</dbReference>
<sequence length="536" mass="59245">MLKRKLSREAGLGDDPRGHYYDYSTPRMTKRLFREHHNKGWTPPTQSAMPELVEWILVHEDAFHGQSRVTSLFSDFRQQLNTNPDGYHANIAAWKKALADATRAGLVPAPARAHLLSIQTGDELARELQHPKFGIPACLPTVFSDAVARKEMIPLKDFLNSPTSIYKKSWIPSPWSVLRWGLRQVGVLGQPGSSDKLDLGNLVVLGNVEAAAKEILKSIDDTVSSADRVLSRSAFLKRYATVLNPAARLTANDLNILLVHLARDRQAISYDAQTIKFKAETEIEPVPITKEDTAIANLRDTIVRISAQIAPLNEKIVEANKAAREAVELKQMVRAKTALRSKKLAETALAQRSDVVLQLEGVYHDLQQAADQVEIVAAMKAGATALKGLNHQVGGAEGVQGVVDALRDEMATADEVANIINETGQPVDEAEIDEEFEALEKAETEKREQEEAAKTAARLAELEKLESERKEKEAAQKKEREESEATAKALTDKQILEASFGMANMSFVQESESEDDEDMEEEEAEGTEHEKQPVPA</sequence>
<feature type="compositionally biased region" description="Basic and acidic residues" evidence="1">
    <location>
        <begin position="460"/>
        <end position="495"/>
    </location>
</feature>
<accession>A0A7C8M1X7</accession>
<dbReference type="GO" id="GO:0000815">
    <property type="term" value="C:ESCRT III complex"/>
    <property type="evidence" value="ECO:0007669"/>
    <property type="project" value="TreeGrafter"/>
</dbReference>
<dbReference type="AlphaFoldDB" id="A0A7C8M1X7"/>
<evidence type="ECO:0000313" key="2">
    <source>
        <dbReference type="EMBL" id="KAF2866256.1"/>
    </source>
</evidence>
<feature type="compositionally biased region" description="Acidic residues" evidence="1">
    <location>
        <begin position="511"/>
        <end position="525"/>
    </location>
</feature>